<proteinExistence type="predicted"/>
<sequence>MLRSRHSHIRKATGCCQGYRPFKVWFRFDSPLVDFKRVVCAGRSRREGEEERLLVVVPQLLSHQELLHTTLASSKFVPRSAFGFAPISALSASGVAPSSHQRRPHLRPALSASTAPICVCRAHRLRPSPSGVICVHLRLASPTSSNVEFKKILDKPFPYKRQLDILCGKTTVRGCHFMGSTQDVDVESR</sequence>
<dbReference type="EMBL" id="NMUH01000014">
    <property type="protein sequence ID" value="MQL68478.1"/>
    <property type="molecule type" value="Genomic_DNA"/>
</dbReference>
<organism evidence="1 2">
    <name type="scientific">Colocasia esculenta</name>
    <name type="common">Wild taro</name>
    <name type="synonym">Arum esculentum</name>
    <dbReference type="NCBI Taxonomy" id="4460"/>
    <lineage>
        <taxon>Eukaryota</taxon>
        <taxon>Viridiplantae</taxon>
        <taxon>Streptophyta</taxon>
        <taxon>Embryophyta</taxon>
        <taxon>Tracheophyta</taxon>
        <taxon>Spermatophyta</taxon>
        <taxon>Magnoliopsida</taxon>
        <taxon>Liliopsida</taxon>
        <taxon>Araceae</taxon>
        <taxon>Aroideae</taxon>
        <taxon>Colocasieae</taxon>
        <taxon>Colocasia</taxon>
    </lineage>
</organism>
<accession>A0A843T8Y5</accession>
<reference evidence="1" key="1">
    <citation type="submission" date="2017-07" db="EMBL/GenBank/DDBJ databases">
        <title>Taro Niue Genome Assembly and Annotation.</title>
        <authorList>
            <person name="Atibalentja N."/>
            <person name="Keating K."/>
            <person name="Fields C.J."/>
        </authorList>
    </citation>
    <scope>NUCLEOTIDE SEQUENCE</scope>
    <source>
        <strain evidence="1">Niue_2</strain>
        <tissue evidence="1">Leaf</tissue>
    </source>
</reference>
<comment type="caution">
    <text evidence="1">The sequence shown here is derived from an EMBL/GenBank/DDBJ whole genome shotgun (WGS) entry which is preliminary data.</text>
</comment>
<gene>
    <name evidence="1" type="ORF">Taro_000751</name>
</gene>
<dbReference type="Proteomes" id="UP000652761">
    <property type="component" value="Unassembled WGS sequence"/>
</dbReference>
<evidence type="ECO:0000313" key="2">
    <source>
        <dbReference type="Proteomes" id="UP000652761"/>
    </source>
</evidence>
<keyword evidence="2" id="KW-1185">Reference proteome</keyword>
<dbReference type="AlphaFoldDB" id="A0A843T8Y5"/>
<protein>
    <submittedName>
        <fullName evidence="1">Uncharacterized protein</fullName>
    </submittedName>
</protein>
<evidence type="ECO:0000313" key="1">
    <source>
        <dbReference type="EMBL" id="MQL68478.1"/>
    </source>
</evidence>
<name>A0A843T8Y5_COLES</name>